<name>A0ABQ4XB48_9ASTR</name>
<dbReference type="Proteomes" id="UP001151760">
    <property type="component" value="Unassembled WGS sequence"/>
</dbReference>
<accession>A0ABQ4XB48</accession>
<keyword evidence="2" id="KW-1133">Transmembrane helix</keyword>
<protein>
    <submittedName>
        <fullName evidence="3">Ion transport domain-containing protein</fullName>
    </submittedName>
</protein>
<sequence>MNWILVGIDVGDVVVLAAYFFLRDKVNLMVKQWNYVVNQSDYTLQTLLNVTGYLSLAKTVNVAQFFLPLDVKDDIDRLNIDLNNAANTPSLKQRENSRKIRTVFDTVRSPMIVVAIVMLLVSLLGLYDIDRLNIDLNNAANTPSLKQREKSRKIQTVFDTVRSPMIVVAIVMLLVSLLGIYRRAIPDYMTWRHSQSCVLDDFPIDGFDQVDVLRLCSRCAKLHNISEVVLVRSGLIMSVYDFMTIPYWESVEGASLPRPTLEEIVVSQHDRKVIKKFKATAKRKASTQSQEPSRTTKKKKLKRKISEACSSAPAQEHGGNAKNVDDASEDSDRFDSSFVDYLKQSLDNAKENDSSGPLSTASV</sequence>
<feature type="transmembrane region" description="Helical" evidence="2">
    <location>
        <begin position="6"/>
        <end position="22"/>
    </location>
</feature>
<evidence type="ECO:0000256" key="1">
    <source>
        <dbReference type="SAM" id="MobiDB-lite"/>
    </source>
</evidence>
<keyword evidence="4" id="KW-1185">Reference proteome</keyword>
<gene>
    <name evidence="3" type="ORF">Tco_0657278</name>
</gene>
<keyword evidence="2" id="KW-0812">Transmembrane</keyword>
<comment type="caution">
    <text evidence="3">The sequence shown here is derived from an EMBL/GenBank/DDBJ whole genome shotgun (WGS) entry which is preliminary data.</text>
</comment>
<evidence type="ECO:0000256" key="2">
    <source>
        <dbReference type="SAM" id="Phobius"/>
    </source>
</evidence>
<reference evidence="3" key="1">
    <citation type="journal article" date="2022" name="Int. J. Mol. Sci.">
        <title>Draft Genome of Tanacetum Coccineum: Genomic Comparison of Closely Related Tanacetum-Family Plants.</title>
        <authorList>
            <person name="Yamashiro T."/>
            <person name="Shiraishi A."/>
            <person name="Nakayama K."/>
            <person name="Satake H."/>
        </authorList>
    </citation>
    <scope>NUCLEOTIDE SEQUENCE</scope>
</reference>
<evidence type="ECO:0000313" key="3">
    <source>
        <dbReference type="EMBL" id="GJS62494.1"/>
    </source>
</evidence>
<organism evidence="3 4">
    <name type="scientific">Tanacetum coccineum</name>
    <dbReference type="NCBI Taxonomy" id="301880"/>
    <lineage>
        <taxon>Eukaryota</taxon>
        <taxon>Viridiplantae</taxon>
        <taxon>Streptophyta</taxon>
        <taxon>Embryophyta</taxon>
        <taxon>Tracheophyta</taxon>
        <taxon>Spermatophyta</taxon>
        <taxon>Magnoliopsida</taxon>
        <taxon>eudicotyledons</taxon>
        <taxon>Gunneridae</taxon>
        <taxon>Pentapetalae</taxon>
        <taxon>asterids</taxon>
        <taxon>campanulids</taxon>
        <taxon>Asterales</taxon>
        <taxon>Asteraceae</taxon>
        <taxon>Asteroideae</taxon>
        <taxon>Anthemideae</taxon>
        <taxon>Anthemidinae</taxon>
        <taxon>Tanacetum</taxon>
    </lineage>
</organism>
<feature type="transmembrane region" description="Helical" evidence="2">
    <location>
        <begin position="107"/>
        <end position="127"/>
    </location>
</feature>
<keyword evidence="2" id="KW-0472">Membrane</keyword>
<dbReference type="EMBL" id="BQNB010009364">
    <property type="protein sequence ID" value="GJS62494.1"/>
    <property type="molecule type" value="Genomic_DNA"/>
</dbReference>
<proteinExistence type="predicted"/>
<evidence type="ECO:0000313" key="4">
    <source>
        <dbReference type="Proteomes" id="UP001151760"/>
    </source>
</evidence>
<reference evidence="3" key="2">
    <citation type="submission" date="2022-01" db="EMBL/GenBank/DDBJ databases">
        <authorList>
            <person name="Yamashiro T."/>
            <person name="Shiraishi A."/>
            <person name="Satake H."/>
            <person name="Nakayama K."/>
        </authorList>
    </citation>
    <scope>NUCLEOTIDE SEQUENCE</scope>
</reference>
<dbReference type="InterPro" id="IPR040283">
    <property type="entry name" value="DDB_G0292058-like"/>
</dbReference>
<dbReference type="PANTHER" id="PTHR31414:SF16">
    <property type="entry name" value="TRANSMEMBRANE PROTEIN"/>
    <property type="match status" value="1"/>
</dbReference>
<feature type="region of interest" description="Disordered" evidence="1">
    <location>
        <begin position="279"/>
        <end position="332"/>
    </location>
</feature>
<dbReference type="PANTHER" id="PTHR31414">
    <property type="entry name" value="TRANSMEMBRANE PROTEIN DDB_G0292058"/>
    <property type="match status" value="1"/>
</dbReference>
<feature type="transmembrane region" description="Helical" evidence="2">
    <location>
        <begin position="161"/>
        <end position="181"/>
    </location>
</feature>